<evidence type="ECO:0000256" key="7">
    <source>
        <dbReference type="ARBA" id="ARBA00039022"/>
    </source>
</evidence>
<dbReference type="Gene3D" id="3.90.550.10">
    <property type="entry name" value="Spore Coat Polysaccharide Biosynthesis Protein SpsA, Chain A"/>
    <property type="match status" value="1"/>
</dbReference>
<dbReference type="EC" id="2.4.1.266" evidence="7"/>
<dbReference type="GO" id="GO:0016757">
    <property type="term" value="F:glycosyltransferase activity"/>
    <property type="evidence" value="ECO:0007669"/>
    <property type="project" value="UniProtKB-KW"/>
</dbReference>
<keyword evidence="6" id="KW-0460">Magnesium</keyword>
<dbReference type="PANTHER" id="PTHR48090">
    <property type="entry name" value="UNDECAPRENYL-PHOSPHATE 4-DEOXY-4-FORMAMIDO-L-ARABINOSE TRANSFERASE-RELATED"/>
    <property type="match status" value="1"/>
</dbReference>
<reference evidence="12 13" key="1">
    <citation type="submission" date="2019-01" db="EMBL/GenBank/DDBJ databases">
        <title>Egibacter rhizosphaerae EGI 80759T.</title>
        <authorList>
            <person name="Chen D.-D."/>
            <person name="Tian Y."/>
            <person name="Jiao J.-Y."/>
            <person name="Zhang X.-T."/>
            <person name="Zhang Y.-G."/>
            <person name="Zhang Y."/>
            <person name="Xiao M."/>
            <person name="Shu W.-S."/>
            <person name="Li W.-J."/>
        </authorList>
    </citation>
    <scope>NUCLEOTIDE SEQUENCE [LARGE SCALE GENOMIC DNA]</scope>
    <source>
        <strain evidence="12 13">EGI 80759</strain>
    </source>
</reference>
<evidence type="ECO:0000256" key="9">
    <source>
        <dbReference type="ARBA" id="ARBA00048689"/>
    </source>
</evidence>
<keyword evidence="4 12" id="KW-0328">Glycosyltransferase</keyword>
<dbReference type="SUPFAM" id="SSF53448">
    <property type="entry name" value="Nucleotide-diphospho-sugar transferases"/>
    <property type="match status" value="1"/>
</dbReference>
<dbReference type="Pfam" id="PF00535">
    <property type="entry name" value="Glycos_transf_2"/>
    <property type="match status" value="1"/>
</dbReference>
<comment type="similarity">
    <text evidence="3">Belongs to the glycosyltransferase 2 family.</text>
</comment>
<evidence type="ECO:0000256" key="6">
    <source>
        <dbReference type="ARBA" id="ARBA00022842"/>
    </source>
</evidence>
<evidence type="ECO:0000256" key="4">
    <source>
        <dbReference type="ARBA" id="ARBA00022676"/>
    </source>
</evidence>
<dbReference type="KEGG" id="erz:ER308_01050"/>
<comment type="cofactor">
    <cofactor evidence="2">
        <name>Mg(2+)</name>
        <dbReference type="ChEBI" id="CHEBI:18420"/>
    </cofactor>
</comment>
<dbReference type="PANTHER" id="PTHR48090:SF10">
    <property type="entry name" value="GLUCOSYL-3-PHOSPHOGLYCERATE SYNTHASE"/>
    <property type="match status" value="1"/>
</dbReference>
<evidence type="ECO:0000259" key="11">
    <source>
        <dbReference type="Pfam" id="PF00535"/>
    </source>
</evidence>
<evidence type="ECO:0000313" key="12">
    <source>
        <dbReference type="EMBL" id="QBI18294.1"/>
    </source>
</evidence>
<dbReference type="OrthoDB" id="5011697at2"/>
<comment type="cofactor">
    <cofactor evidence="1">
        <name>Mn(2+)</name>
        <dbReference type="ChEBI" id="CHEBI:29035"/>
    </cofactor>
</comment>
<evidence type="ECO:0000256" key="10">
    <source>
        <dbReference type="ARBA" id="ARBA00048997"/>
    </source>
</evidence>
<protein>
    <recommendedName>
        <fullName evidence="8">Glucosyl-3-phosphoglycerate synthase</fullName>
        <ecNumber evidence="7">2.4.1.266</ecNumber>
    </recommendedName>
</protein>
<comment type="catalytic activity">
    <reaction evidence="9">
        <text>(2R)-3-phosphoglycerate + UDP-alpha-D-glucose = (2R)-2-O-(alpha-D-glucopyranosyl)-3-phospho-glycerate + UDP + H(+)</text>
        <dbReference type="Rhea" id="RHEA:31319"/>
        <dbReference type="ChEBI" id="CHEBI:15378"/>
        <dbReference type="ChEBI" id="CHEBI:58223"/>
        <dbReference type="ChEBI" id="CHEBI:58272"/>
        <dbReference type="ChEBI" id="CHEBI:58885"/>
        <dbReference type="ChEBI" id="CHEBI:62600"/>
        <dbReference type="EC" id="2.4.1.266"/>
    </reaction>
    <physiologicalReaction direction="left-to-right" evidence="9">
        <dbReference type="Rhea" id="RHEA:31320"/>
    </physiologicalReaction>
</comment>
<accession>A0A411YAR0</accession>
<feature type="domain" description="Glycosyltransferase 2-like" evidence="11">
    <location>
        <begin position="38"/>
        <end position="157"/>
    </location>
</feature>
<dbReference type="Proteomes" id="UP000291469">
    <property type="component" value="Chromosome"/>
</dbReference>
<keyword evidence="13" id="KW-1185">Reference proteome</keyword>
<comment type="catalytic activity">
    <reaction evidence="10">
        <text>an NDP-alpha-D-glucose + (2R)-3-phosphoglycerate = (2R)-2-O-(alpha-D-glucopyranosyl)-3-phospho-glycerate + a ribonucleoside 5'-diphosphate + H(+)</text>
        <dbReference type="Rhea" id="RHEA:47244"/>
        <dbReference type="ChEBI" id="CHEBI:15378"/>
        <dbReference type="ChEBI" id="CHEBI:57930"/>
        <dbReference type="ChEBI" id="CHEBI:58272"/>
        <dbReference type="ChEBI" id="CHEBI:62600"/>
        <dbReference type="ChEBI" id="CHEBI:76533"/>
        <dbReference type="EC" id="2.4.1.266"/>
    </reaction>
    <physiologicalReaction direction="left-to-right" evidence="10">
        <dbReference type="Rhea" id="RHEA:47245"/>
    </physiologicalReaction>
</comment>
<keyword evidence="5 12" id="KW-0808">Transferase</keyword>
<evidence type="ECO:0000256" key="3">
    <source>
        <dbReference type="ARBA" id="ARBA00006739"/>
    </source>
</evidence>
<dbReference type="RefSeq" id="WP_131153292.1">
    <property type="nucleotide sequence ID" value="NZ_CP036402.1"/>
</dbReference>
<dbReference type="InterPro" id="IPR029044">
    <property type="entry name" value="Nucleotide-diphossugar_trans"/>
</dbReference>
<evidence type="ECO:0000256" key="2">
    <source>
        <dbReference type="ARBA" id="ARBA00001946"/>
    </source>
</evidence>
<dbReference type="NCBIfam" id="NF010496">
    <property type="entry name" value="PRK13915.1"/>
    <property type="match status" value="1"/>
</dbReference>
<dbReference type="EMBL" id="CP036402">
    <property type="protein sequence ID" value="QBI18294.1"/>
    <property type="molecule type" value="Genomic_DNA"/>
</dbReference>
<dbReference type="InterPro" id="IPR001173">
    <property type="entry name" value="Glyco_trans_2-like"/>
</dbReference>
<organism evidence="12 13">
    <name type="scientific">Egibacter rhizosphaerae</name>
    <dbReference type="NCBI Taxonomy" id="1670831"/>
    <lineage>
        <taxon>Bacteria</taxon>
        <taxon>Bacillati</taxon>
        <taxon>Actinomycetota</taxon>
        <taxon>Nitriliruptoria</taxon>
        <taxon>Egibacterales</taxon>
        <taxon>Egibacteraceae</taxon>
        <taxon>Egibacter</taxon>
    </lineage>
</organism>
<sequence length="324" mass="35254">MSPARGSDEWFARRTYRALDHHPYEVAARKMESELTVSVVIPARNEAATIADVVSMVASLPEHVVDELVVMDGGSEDATAERAAAAGARVHRDTAILAEHQPSLGKGDALWRSLAVTSGQVVVFVDADLHKPDPALVWGLLVPFLAEPEVQLVKAFYERSVGDRGSAEEGGGRVTELLARPLLNLFWPELAAVVQPLAGEYAGRRSLLEQLPFFTGYGVEFGLLVDTFAHAGPEALAQVDVGERIHHHQPLPDLSRMAATIAQVAMHRLAAEGRIDPTTLFRDGEIPRSLTQFVRDSDDRVESVHHDVGVRERPPIAQVLDSLA</sequence>
<evidence type="ECO:0000256" key="1">
    <source>
        <dbReference type="ARBA" id="ARBA00001936"/>
    </source>
</evidence>
<gene>
    <name evidence="12" type="ORF">ER308_01050</name>
</gene>
<evidence type="ECO:0000313" key="13">
    <source>
        <dbReference type="Proteomes" id="UP000291469"/>
    </source>
</evidence>
<dbReference type="InterPro" id="IPR050256">
    <property type="entry name" value="Glycosyltransferase_2"/>
</dbReference>
<dbReference type="AlphaFoldDB" id="A0A411YAR0"/>
<evidence type="ECO:0000256" key="8">
    <source>
        <dbReference type="ARBA" id="ARBA00040894"/>
    </source>
</evidence>
<evidence type="ECO:0000256" key="5">
    <source>
        <dbReference type="ARBA" id="ARBA00022679"/>
    </source>
</evidence>
<proteinExistence type="inferred from homology"/>
<name>A0A411YAR0_9ACTN</name>